<proteinExistence type="predicted"/>
<dbReference type="AlphaFoldDB" id="A0A5C7FHK0"/>
<evidence type="ECO:0000313" key="3">
    <source>
        <dbReference type="Proteomes" id="UP000321907"/>
    </source>
</evidence>
<gene>
    <name evidence="2" type="ORF">FUA23_11065</name>
</gene>
<evidence type="ECO:0000313" key="2">
    <source>
        <dbReference type="EMBL" id="TXF89281.1"/>
    </source>
</evidence>
<sequence length="137" mass="14466">MTISILLLGLITVGIIAGAIELLRLDRATSGGLMLTAIGFIYVGFAGSDTALLIVSGVQALVIWLLAYGGLRKNALLIPLGLLLHAGWDLGYLYLAKGVIIPDGYELYCVVVDLGLAGYFSQVLWSLSKISAQGINE</sequence>
<evidence type="ECO:0000256" key="1">
    <source>
        <dbReference type="SAM" id="Phobius"/>
    </source>
</evidence>
<comment type="caution">
    <text evidence="2">The sequence shown here is derived from an EMBL/GenBank/DDBJ whole genome shotgun (WGS) entry which is preliminary data.</text>
</comment>
<dbReference type="InterPro" id="IPR046052">
    <property type="entry name" value="DUF6010"/>
</dbReference>
<dbReference type="OrthoDB" id="582306at2"/>
<keyword evidence="3" id="KW-1185">Reference proteome</keyword>
<keyword evidence="1" id="KW-0812">Transmembrane</keyword>
<reference evidence="2 3" key="1">
    <citation type="submission" date="2019-08" db="EMBL/GenBank/DDBJ databases">
        <title>Lewinella sp. strain SSH13 Genome sequencing and assembly.</title>
        <authorList>
            <person name="Kim I."/>
        </authorList>
    </citation>
    <scope>NUCLEOTIDE SEQUENCE [LARGE SCALE GENOMIC DNA]</scope>
    <source>
        <strain evidence="2 3">SSH13</strain>
    </source>
</reference>
<protein>
    <submittedName>
        <fullName evidence="2">Uncharacterized protein</fullName>
    </submittedName>
</protein>
<accession>A0A5C7FHK0</accession>
<feature type="transmembrane region" description="Helical" evidence="1">
    <location>
        <begin position="107"/>
        <end position="127"/>
    </location>
</feature>
<keyword evidence="1" id="KW-0472">Membrane</keyword>
<feature type="transmembrane region" description="Helical" evidence="1">
    <location>
        <begin position="28"/>
        <end position="45"/>
    </location>
</feature>
<keyword evidence="1" id="KW-1133">Transmembrane helix</keyword>
<dbReference type="RefSeq" id="WP_147930807.1">
    <property type="nucleotide sequence ID" value="NZ_VOXD01000015.1"/>
</dbReference>
<dbReference type="EMBL" id="VOXD01000015">
    <property type="protein sequence ID" value="TXF89281.1"/>
    <property type="molecule type" value="Genomic_DNA"/>
</dbReference>
<organism evidence="2 3">
    <name type="scientific">Neolewinella aurantiaca</name>
    <dbReference type="NCBI Taxonomy" id="2602767"/>
    <lineage>
        <taxon>Bacteria</taxon>
        <taxon>Pseudomonadati</taxon>
        <taxon>Bacteroidota</taxon>
        <taxon>Saprospiria</taxon>
        <taxon>Saprospirales</taxon>
        <taxon>Lewinellaceae</taxon>
        <taxon>Neolewinella</taxon>
    </lineage>
</organism>
<dbReference type="Pfam" id="PF19473">
    <property type="entry name" value="DUF6010"/>
    <property type="match status" value="1"/>
</dbReference>
<dbReference type="Proteomes" id="UP000321907">
    <property type="component" value="Unassembled WGS sequence"/>
</dbReference>
<name>A0A5C7FHK0_9BACT</name>